<proteinExistence type="predicted"/>
<sequence>MTPPDKTTTDITPTDIPGTIAQNQSRFTVNWFYCLRCLCAQASLSTLSMMIVFLSGAVSKTATPASIPAFALAAIVIAPVFETFIFFFLPYWFFGKFIKNQTWRWALSFITTAIFFTLDHHSRGHGITPQRNWSMALAVGLVGSVCFFACFYLTTKSRRGSPFWTTACCHALYNTGVFAIVILQIALTVQH</sequence>
<reference evidence="2 3" key="1">
    <citation type="submission" date="2019-06" db="EMBL/GenBank/DDBJ databases">
        <title>Whole genome shotgun sequence of Acetobacter orleanensis NBRC 13752.</title>
        <authorList>
            <person name="Hosoyama A."/>
            <person name="Uohara A."/>
            <person name="Ohji S."/>
            <person name="Ichikawa N."/>
        </authorList>
    </citation>
    <scope>NUCLEOTIDE SEQUENCE [LARGE SCALE GENOMIC DNA]</scope>
    <source>
        <strain evidence="2 3">NBRC 13752</strain>
    </source>
</reference>
<comment type="caution">
    <text evidence="2">The sequence shown here is derived from an EMBL/GenBank/DDBJ whole genome shotgun (WGS) entry which is preliminary data.</text>
</comment>
<organism evidence="2 3">
    <name type="scientific">Acetobacter orleanensis</name>
    <dbReference type="NCBI Taxonomy" id="104099"/>
    <lineage>
        <taxon>Bacteria</taxon>
        <taxon>Pseudomonadati</taxon>
        <taxon>Pseudomonadota</taxon>
        <taxon>Alphaproteobacteria</taxon>
        <taxon>Acetobacterales</taxon>
        <taxon>Acetobacteraceae</taxon>
        <taxon>Acetobacter</taxon>
    </lineage>
</organism>
<evidence type="ECO:0000256" key="1">
    <source>
        <dbReference type="SAM" id="Phobius"/>
    </source>
</evidence>
<evidence type="ECO:0000313" key="2">
    <source>
        <dbReference type="EMBL" id="GEB82217.1"/>
    </source>
</evidence>
<keyword evidence="1" id="KW-1133">Transmembrane helix</keyword>
<feature type="transmembrane region" description="Helical" evidence="1">
    <location>
        <begin position="70"/>
        <end position="93"/>
    </location>
</feature>
<feature type="transmembrane region" description="Helical" evidence="1">
    <location>
        <begin position="167"/>
        <end position="187"/>
    </location>
</feature>
<keyword evidence="1" id="KW-0472">Membrane</keyword>
<protein>
    <recommendedName>
        <fullName evidence="4">CAAX amino protease</fullName>
    </recommendedName>
</protein>
<dbReference type="AlphaFoldDB" id="A0A4Y3TMG3"/>
<feature type="transmembrane region" description="Helical" evidence="1">
    <location>
        <begin position="105"/>
        <end position="121"/>
    </location>
</feature>
<accession>A0A4Y3TMG3</accession>
<keyword evidence="1" id="KW-0812">Transmembrane</keyword>
<evidence type="ECO:0000313" key="3">
    <source>
        <dbReference type="Proteomes" id="UP000317617"/>
    </source>
</evidence>
<dbReference type="Proteomes" id="UP000317617">
    <property type="component" value="Unassembled WGS sequence"/>
</dbReference>
<feature type="transmembrane region" description="Helical" evidence="1">
    <location>
        <begin position="133"/>
        <end position="155"/>
    </location>
</feature>
<gene>
    <name evidence="2" type="ORF">AOR01nite_06940</name>
</gene>
<keyword evidence="3" id="KW-1185">Reference proteome</keyword>
<dbReference type="RefSeq" id="WP_048836385.1">
    <property type="nucleotide sequence ID" value="NZ_BJMU01000002.1"/>
</dbReference>
<dbReference type="OrthoDB" id="7280440at2"/>
<dbReference type="EMBL" id="BJMU01000002">
    <property type="protein sequence ID" value="GEB82217.1"/>
    <property type="molecule type" value="Genomic_DNA"/>
</dbReference>
<name>A0A4Y3TMG3_9PROT</name>
<feature type="transmembrane region" description="Helical" evidence="1">
    <location>
        <begin position="33"/>
        <end position="58"/>
    </location>
</feature>
<evidence type="ECO:0008006" key="4">
    <source>
        <dbReference type="Google" id="ProtNLM"/>
    </source>
</evidence>